<evidence type="ECO:0000313" key="2">
    <source>
        <dbReference type="Proteomes" id="UP000015241"/>
    </source>
</evidence>
<evidence type="ECO:0008006" key="3">
    <source>
        <dbReference type="Google" id="ProtNLM"/>
    </source>
</evidence>
<protein>
    <recommendedName>
        <fullName evidence="3">HAT C-terminal dimerisation domain-containing protein</fullName>
    </recommendedName>
</protein>
<reference evidence="1 2" key="1">
    <citation type="journal article" date="2012" name="Science">
        <title>The Paleozoic origin of enzymatic lignin decomposition reconstructed from 31 fungal genomes.</title>
        <authorList>
            <person name="Floudas D."/>
            <person name="Binder M."/>
            <person name="Riley R."/>
            <person name="Barry K."/>
            <person name="Blanchette R.A."/>
            <person name="Henrissat B."/>
            <person name="Martinez A.T."/>
            <person name="Otillar R."/>
            <person name="Spatafora J.W."/>
            <person name="Yadav J.S."/>
            <person name="Aerts A."/>
            <person name="Benoit I."/>
            <person name="Boyd A."/>
            <person name="Carlson A."/>
            <person name="Copeland A."/>
            <person name="Coutinho P.M."/>
            <person name="de Vries R.P."/>
            <person name="Ferreira P."/>
            <person name="Findley K."/>
            <person name="Foster B."/>
            <person name="Gaskell J."/>
            <person name="Glotzer D."/>
            <person name="Gorecki P."/>
            <person name="Heitman J."/>
            <person name="Hesse C."/>
            <person name="Hori C."/>
            <person name="Igarashi K."/>
            <person name="Jurgens J.A."/>
            <person name="Kallen N."/>
            <person name="Kersten P."/>
            <person name="Kohler A."/>
            <person name="Kuees U."/>
            <person name="Kumar T.K.A."/>
            <person name="Kuo A."/>
            <person name="LaButti K."/>
            <person name="Larrondo L.F."/>
            <person name="Lindquist E."/>
            <person name="Ling A."/>
            <person name="Lombard V."/>
            <person name="Lucas S."/>
            <person name="Lundell T."/>
            <person name="Martin R."/>
            <person name="McLaughlin D.J."/>
            <person name="Morgenstern I."/>
            <person name="Morin E."/>
            <person name="Murat C."/>
            <person name="Nagy L.G."/>
            <person name="Nolan M."/>
            <person name="Ohm R.A."/>
            <person name="Patyshakuliyeva A."/>
            <person name="Rokas A."/>
            <person name="Ruiz-Duenas F.J."/>
            <person name="Sabat G."/>
            <person name="Salamov A."/>
            <person name="Samejima M."/>
            <person name="Schmutz J."/>
            <person name="Slot J.C."/>
            <person name="St John F."/>
            <person name="Stenlid J."/>
            <person name="Sun H."/>
            <person name="Sun S."/>
            <person name="Syed K."/>
            <person name="Tsang A."/>
            <person name="Wiebenga A."/>
            <person name="Young D."/>
            <person name="Pisabarro A."/>
            <person name="Eastwood D.C."/>
            <person name="Martin F."/>
            <person name="Cullen D."/>
            <person name="Grigoriev I.V."/>
            <person name="Hibbett D.S."/>
        </authorList>
    </citation>
    <scope>NUCLEOTIDE SEQUENCE</scope>
    <source>
        <strain evidence="2">FP-58527</strain>
    </source>
</reference>
<feature type="non-terminal residue" evidence="1">
    <location>
        <position position="52"/>
    </location>
</feature>
<accession>S8DQX8</accession>
<dbReference type="EMBL" id="KE504264">
    <property type="protein sequence ID" value="EPS93633.1"/>
    <property type="molecule type" value="Genomic_DNA"/>
</dbReference>
<evidence type="ECO:0000313" key="1">
    <source>
        <dbReference type="EMBL" id="EPS93633.1"/>
    </source>
</evidence>
<feature type="non-terminal residue" evidence="1">
    <location>
        <position position="1"/>
    </location>
</feature>
<gene>
    <name evidence="1" type="ORF">FOMPIDRAFT_30455</name>
</gene>
<dbReference type="HOGENOM" id="CLU_009123_15_4_1"/>
<sequence length="52" mass="5971">FLNIFKMAVDYIPMQALSMQCARVFPSAAKRDAPLCRSTSHDLFESMQVLKY</sequence>
<dbReference type="OrthoDB" id="3241084at2759"/>
<name>S8DQX8_FOMSC</name>
<dbReference type="AlphaFoldDB" id="S8DQX8"/>
<proteinExistence type="predicted"/>
<keyword evidence="2" id="KW-1185">Reference proteome</keyword>
<organism evidence="1 2">
    <name type="scientific">Fomitopsis schrenkii</name>
    <name type="common">Brown rot fungus</name>
    <dbReference type="NCBI Taxonomy" id="2126942"/>
    <lineage>
        <taxon>Eukaryota</taxon>
        <taxon>Fungi</taxon>
        <taxon>Dikarya</taxon>
        <taxon>Basidiomycota</taxon>
        <taxon>Agaricomycotina</taxon>
        <taxon>Agaricomycetes</taxon>
        <taxon>Polyporales</taxon>
        <taxon>Fomitopsis</taxon>
    </lineage>
</organism>
<dbReference type="Proteomes" id="UP000015241">
    <property type="component" value="Unassembled WGS sequence"/>
</dbReference>
<dbReference type="InParanoid" id="S8DQX8"/>